<dbReference type="AlphaFoldDB" id="A0A099TYN3"/>
<reference evidence="12 15" key="2">
    <citation type="submission" date="2018-06" db="EMBL/GenBank/DDBJ databases">
        <authorList>
            <consortium name="Pathogen Informatics"/>
            <person name="Doyle S."/>
        </authorList>
    </citation>
    <scope>NUCLEOTIDE SEQUENCE [LARGE SCALE GENOMIC DNA]</scope>
    <source>
        <strain evidence="12 15">NCTC12714</strain>
    </source>
</reference>
<dbReference type="EMBL" id="UGJE01000002">
    <property type="protein sequence ID" value="STQ85295.1"/>
    <property type="molecule type" value="Genomic_DNA"/>
</dbReference>
<dbReference type="EMBL" id="JRPD02000002">
    <property type="protein sequence ID" value="TLE01369.1"/>
    <property type="molecule type" value="Genomic_DNA"/>
</dbReference>
<evidence type="ECO:0000256" key="6">
    <source>
        <dbReference type="ARBA" id="ARBA00022840"/>
    </source>
</evidence>
<evidence type="ECO:0000256" key="2">
    <source>
        <dbReference type="ARBA" id="ARBA00009441"/>
    </source>
</evidence>
<sequence length="550" mass="62856">MIKRVLISKSPTLSYLDMDFNPGFNVISGVSGSGKSVFLNTILSAFGLKEPQAELIEIGLEIDLDAFGIDLEDWGISNEIVDSDKEIVVSILKKSNTRYFFNRQSISKKKLSEIAKHFIHHISIKDANELESKQMLSILDDIAICKNPKHQDALFLYQDAFIRLKECHKDLRELESKEKNIESLKDFAQFEIDRISKINPYPGEYDKLLNDKKLLSKKEKVLQHCNEALQALDRLDCIYKALEILEIDSSVFESTFLEITEGIESGIDKFKNLDLDPEKLLERISQLSDINRKYGSVENALTHLELQRKKLMEYENISFDKTQLEKQYQKLLQNAHDLALLLHNNRLESLVLFEKQLNRFGRDLKLQAIALQLQCAIDISQEIGYDSYDISSFSESGYDSLEIFLDSAPKNLISSGEYNRLRLSMLCVLAQSSKQQDSASHNFQYKHRGILILDEIDANLSGEESEGVANLLSFLSQSYQIFAISHQPFMPLLSDFHYLVSKDSYNNRHIVLLDDDGKIAEIARMISGSNLDKNALSYAKTLLAQKRKNK</sequence>
<dbReference type="OrthoDB" id="9806954at2"/>
<dbReference type="InterPro" id="IPR003395">
    <property type="entry name" value="RecF/RecN/SMC_N"/>
</dbReference>
<keyword evidence="7 9" id="KW-0234">DNA repair</keyword>
<keyword evidence="10" id="KW-0175">Coiled coil</keyword>
<reference evidence="13 14" key="1">
    <citation type="journal article" date="2014" name="Genome Announc.">
        <title>Draft genome sequences of eight enterohepatic helicobacter species isolated from both laboratory and wild rodents.</title>
        <authorList>
            <person name="Sheh A."/>
            <person name="Shen Z."/>
            <person name="Fox J.G."/>
        </authorList>
    </citation>
    <scope>NUCLEOTIDE SEQUENCE [LARGE SCALE GENOMIC DNA]</scope>
    <source>
        <strain evidence="13 14">ST1</strain>
    </source>
</reference>
<dbReference type="InterPro" id="IPR004604">
    <property type="entry name" value="DNA_recomb/repair_RecN"/>
</dbReference>
<dbReference type="GO" id="GO:0009432">
    <property type="term" value="P:SOS response"/>
    <property type="evidence" value="ECO:0007669"/>
    <property type="project" value="TreeGrafter"/>
</dbReference>
<evidence type="ECO:0000256" key="8">
    <source>
        <dbReference type="ARBA" id="ARBA00033408"/>
    </source>
</evidence>
<proteinExistence type="inferred from homology"/>
<dbReference type="GO" id="GO:0043590">
    <property type="term" value="C:bacterial nucleoid"/>
    <property type="evidence" value="ECO:0007669"/>
    <property type="project" value="TreeGrafter"/>
</dbReference>
<evidence type="ECO:0000256" key="4">
    <source>
        <dbReference type="ARBA" id="ARBA00022741"/>
    </source>
</evidence>
<dbReference type="PANTHER" id="PTHR11059">
    <property type="entry name" value="DNA REPAIR PROTEIN RECN"/>
    <property type="match status" value="1"/>
</dbReference>
<dbReference type="Proteomes" id="UP000029922">
    <property type="component" value="Unassembled WGS sequence"/>
</dbReference>
<evidence type="ECO:0000259" key="11">
    <source>
        <dbReference type="Pfam" id="PF02463"/>
    </source>
</evidence>
<evidence type="ECO:0000256" key="9">
    <source>
        <dbReference type="PIRNR" id="PIRNR003128"/>
    </source>
</evidence>
<evidence type="ECO:0000313" key="13">
    <source>
        <dbReference type="EMBL" id="TLE01369.1"/>
    </source>
</evidence>
<dbReference type="Proteomes" id="UP000255139">
    <property type="component" value="Unassembled WGS sequence"/>
</dbReference>
<keyword evidence="15" id="KW-1185">Reference proteome</keyword>
<dbReference type="InterPro" id="IPR027417">
    <property type="entry name" value="P-loop_NTPase"/>
</dbReference>
<comment type="function">
    <text evidence="1 9">May be involved in recombinational repair of damaged DNA.</text>
</comment>
<dbReference type="PIRSF" id="PIRSF003128">
    <property type="entry name" value="RecN"/>
    <property type="match status" value="1"/>
</dbReference>
<protein>
    <recommendedName>
        <fullName evidence="3 9">DNA repair protein RecN</fullName>
    </recommendedName>
    <alternativeName>
        <fullName evidence="8 9">Recombination protein N</fullName>
    </alternativeName>
</protein>
<evidence type="ECO:0000256" key="3">
    <source>
        <dbReference type="ARBA" id="ARBA00021315"/>
    </source>
</evidence>
<gene>
    <name evidence="12" type="primary">recN</name>
    <name evidence="13" type="ORF">LS73_001415</name>
    <name evidence="12" type="ORF">NCTC12714_00070</name>
</gene>
<accession>A0A099TYN3</accession>
<evidence type="ECO:0000256" key="1">
    <source>
        <dbReference type="ARBA" id="ARBA00003618"/>
    </source>
</evidence>
<evidence type="ECO:0000313" key="14">
    <source>
        <dbReference type="Proteomes" id="UP000029922"/>
    </source>
</evidence>
<organism evidence="12 15">
    <name type="scientific">Helicobacter muridarum</name>
    <dbReference type="NCBI Taxonomy" id="216"/>
    <lineage>
        <taxon>Bacteria</taxon>
        <taxon>Pseudomonadati</taxon>
        <taxon>Campylobacterota</taxon>
        <taxon>Epsilonproteobacteria</taxon>
        <taxon>Campylobacterales</taxon>
        <taxon>Helicobacteraceae</taxon>
        <taxon>Helicobacter</taxon>
    </lineage>
</organism>
<dbReference type="STRING" id="216.LS73_02355"/>
<feature type="coiled-coil region" evidence="10">
    <location>
        <begin position="157"/>
        <end position="184"/>
    </location>
</feature>
<keyword evidence="5 9" id="KW-0227">DNA damage</keyword>
<keyword evidence="6" id="KW-0067">ATP-binding</keyword>
<name>A0A099TYN3_9HELI</name>
<dbReference type="Pfam" id="PF02463">
    <property type="entry name" value="SMC_N"/>
    <property type="match status" value="1"/>
</dbReference>
<comment type="similarity">
    <text evidence="2 9">Belongs to the RecN family.</text>
</comment>
<dbReference type="GO" id="GO:0006281">
    <property type="term" value="P:DNA repair"/>
    <property type="evidence" value="ECO:0007669"/>
    <property type="project" value="UniProtKB-KW"/>
</dbReference>
<dbReference type="GO" id="GO:0006310">
    <property type="term" value="P:DNA recombination"/>
    <property type="evidence" value="ECO:0007669"/>
    <property type="project" value="InterPro"/>
</dbReference>
<evidence type="ECO:0000256" key="10">
    <source>
        <dbReference type="SAM" id="Coils"/>
    </source>
</evidence>
<dbReference type="SUPFAM" id="SSF52540">
    <property type="entry name" value="P-loop containing nucleoside triphosphate hydrolases"/>
    <property type="match status" value="1"/>
</dbReference>
<dbReference type="Gene3D" id="3.40.50.300">
    <property type="entry name" value="P-loop containing nucleotide triphosphate hydrolases"/>
    <property type="match status" value="2"/>
</dbReference>
<evidence type="ECO:0000256" key="7">
    <source>
        <dbReference type="ARBA" id="ARBA00023204"/>
    </source>
</evidence>
<evidence type="ECO:0000313" key="12">
    <source>
        <dbReference type="EMBL" id="STQ85295.1"/>
    </source>
</evidence>
<feature type="domain" description="RecF/RecN/SMC N-terminal" evidence="11">
    <location>
        <begin position="3"/>
        <end position="490"/>
    </location>
</feature>
<dbReference type="GO" id="GO:0005524">
    <property type="term" value="F:ATP binding"/>
    <property type="evidence" value="ECO:0007669"/>
    <property type="project" value="UniProtKB-KW"/>
</dbReference>
<keyword evidence="4" id="KW-0547">Nucleotide-binding</keyword>
<evidence type="ECO:0000256" key="5">
    <source>
        <dbReference type="ARBA" id="ARBA00022763"/>
    </source>
</evidence>
<dbReference type="PANTHER" id="PTHR11059:SF0">
    <property type="entry name" value="DNA REPAIR PROTEIN RECN"/>
    <property type="match status" value="1"/>
</dbReference>
<dbReference type="RefSeq" id="WP_034557119.1">
    <property type="nucleotide sequence ID" value="NZ_FZML01000017.1"/>
</dbReference>
<feature type="coiled-coil region" evidence="10">
    <location>
        <begin position="314"/>
        <end position="341"/>
    </location>
</feature>
<evidence type="ECO:0000313" key="15">
    <source>
        <dbReference type="Proteomes" id="UP000255139"/>
    </source>
</evidence>